<name>A0ABQ5PYX8_9BACT</name>
<sequence length="181" mass="19776">MLPLSQSSGYAVLAMSCLEDPGGKPTLVVDVAARTGFPRPYLSKMIHKLAKVGLVMAKRGNKGGVVLALAAKEITLDLIAEAVDGAEWRNQCLLGFKECSDERACPAHTFWKSERDHIHRCLKDISLEEIRTFEQQSRTWRLADALPEKKLKPKPRKAAKPAAAKAPARKPAAPKAIAKKA</sequence>
<feature type="compositionally biased region" description="Low complexity" evidence="1">
    <location>
        <begin position="160"/>
        <end position="181"/>
    </location>
</feature>
<dbReference type="PANTHER" id="PTHR33221">
    <property type="entry name" value="WINGED HELIX-TURN-HELIX TRANSCRIPTIONAL REGULATOR, RRF2 FAMILY"/>
    <property type="match status" value="1"/>
</dbReference>
<dbReference type="EMBL" id="BSDC01000002">
    <property type="protein sequence ID" value="GLH67356.1"/>
    <property type="molecule type" value="Genomic_DNA"/>
</dbReference>
<dbReference type="InterPro" id="IPR036388">
    <property type="entry name" value="WH-like_DNA-bd_sf"/>
</dbReference>
<gene>
    <name evidence="2" type="ORF">GETHED_17200</name>
</gene>
<dbReference type="InterPro" id="IPR030489">
    <property type="entry name" value="TR_Rrf2-type_CS"/>
</dbReference>
<dbReference type="Gene3D" id="1.10.10.10">
    <property type="entry name" value="Winged helix-like DNA-binding domain superfamily/Winged helix DNA-binding domain"/>
    <property type="match status" value="1"/>
</dbReference>
<evidence type="ECO:0000313" key="3">
    <source>
        <dbReference type="Proteomes" id="UP001165044"/>
    </source>
</evidence>
<evidence type="ECO:0000313" key="2">
    <source>
        <dbReference type="EMBL" id="GLH67356.1"/>
    </source>
</evidence>
<dbReference type="RefSeq" id="WP_285609095.1">
    <property type="nucleotide sequence ID" value="NZ_BSDC01000002.1"/>
</dbReference>
<dbReference type="SUPFAM" id="SSF46785">
    <property type="entry name" value="Winged helix' DNA-binding domain"/>
    <property type="match status" value="1"/>
</dbReference>
<evidence type="ECO:0008006" key="4">
    <source>
        <dbReference type="Google" id="ProtNLM"/>
    </source>
</evidence>
<reference evidence="2" key="1">
    <citation type="journal article" date="2023" name="Antonie Van Leeuwenhoek">
        <title>Mesoterricola silvestris gen. nov., sp. nov., Mesoterricola sediminis sp. nov., Geothrix oryzae sp. nov., Geothrix edaphica sp. nov., Geothrix rubra sp. nov., and Geothrix limicola sp. nov., six novel members of Acidobacteriota isolated from soils.</title>
        <authorList>
            <person name="Itoh H."/>
            <person name="Sugisawa Y."/>
            <person name="Mise K."/>
            <person name="Xu Z."/>
            <person name="Kuniyasu M."/>
            <person name="Ushijima N."/>
            <person name="Kawano K."/>
            <person name="Kobayashi E."/>
            <person name="Shiratori Y."/>
            <person name="Masuda Y."/>
            <person name="Senoo K."/>
        </authorList>
    </citation>
    <scope>NUCLEOTIDE SEQUENCE</scope>
    <source>
        <strain evidence="2">Red802</strain>
    </source>
</reference>
<dbReference type="PROSITE" id="PS01332">
    <property type="entry name" value="HTH_RRF2_1"/>
    <property type="match status" value="1"/>
</dbReference>
<comment type="caution">
    <text evidence="2">The sequence shown here is derived from an EMBL/GenBank/DDBJ whole genome shotgun (WGS) entry which is preliminary data.</text>
</comment>
<dbReference type="Proteomes" id="UP001165044">
    <property type="component" value="Unassembled WGS sequence"/>
</dbReference>
<dbReference type="Pfam" id="PF02082">
    <property type="entry name" value="Rrf2"/>
    <property type="match status" value="1"/>
</dbReference>
<dbReference type="PANTHER" id="PTHR33221:SF15">
    <property type="entry name" value="HTH-TYPE TRANSCRIPTIONAL REGULATOR YWGB-RELATED"/>
    <property type="match status" value="1"/>
</dbReference>
<accession>A0ABQ5PYX8</accession>
<keyword evidence="3" id="KW-1185">Reference proteome</keyword>
<dbReference type="InterPro" id="IPR000944">
    <property type="entry name" value="Tscrpt_reg_Rrf2"/>
</dbReference>
<evidence type="ECO:0000256" key="1">
    <source>
        <dbReference type="SAM" id="MobiDB-lite"/>
    </source>
</evidence>
<protein>
    <recommendedName>
        <fullName evidence="4">Rrf2 family transcriptional regulator</fullName>
    </recommendedName>
</protein>
<dbReference type="NCBIfam" id="TIGR00738">
    <property type="entry name" value="rrf2_super"/>
    <property type="match status" value="1"/>
</dbReference>
<dbReference type="PROSITE" id="PS51197">
    <property type="entry name" value="HTH_RRF2_2"/>
    <property type="match status" value="1"/>
</dbReference>
<proteinExistence type="predicted"/>
<feature type="region of interest" description="Disordered" evidence="1">
    <location>
        <begin position="144"/>
        <end position="181"/>
    </location>
</feature>
<dbReference type="InterPro" id="IPR036390">
    <property type="entry name" value="WH_DNA-bd_sf"/>
</dbReference>
<organism evidence="2 3">
    <name type="scientific">Geothrix edaphica</name>
    <dbReference type="NCBI Taxonomy" id="2927976"/>
    <lineage>
        <taxon>Bacteria</taxon>
        <taxon>Pseudomonadati</taxon>
        <taxon>Acidobacteriota</taxon>
        <taxon>Holophagae</taxon>
        <taxon>Holophagales</taxon>
        <taxon>Holophagaceae</taxon>
        <taxon>Geothrix</taxon>
    </lineage>
</organism>